<feature type="transmembrane region" description="Helical" evidence="1">
    <location>
        <begin position="157"/>
        <end position="179"/>
    </location>
</feature>
<dbReference type="GO" id="GO:0016787">
    <property type="term" value="F:hydrolase activity"/>
    <property type="evidence" value="ECO:0007669"/>
    <property type="project" value="UniProtKB-KW"/>
</dbReference>
<evidence type="ECO:0000313" key="3">
    <source>
        <dbReference type="Proteomes" id="UP000646053"/>
    </source>
</evidence>
<dbReference type="RefSeq" id="WP_162421898.1">
    <property type="nucleotide sequence ID" value="NZ_WVIE01000003.1"/>
</dbReference>
<comment type="caution">
    <text evidence="2">The sequence shown here is derived from an EMBL/GenBank/DDBJ whole genome shotgun (WGS) entry which is preliminary data.</text>
</comment>
<dbReference type="EMBL" id="WVIE01000003">
    <property type="protein sequence ID" value="NDJ16386.1"/>
    <property type="molecule type" value="Genomic_DNA"/>
</dbReference>
<keyword evidence="2" id="KW-0378">Hydrolase</keyword>
<dbReference type="InterPro" id="IPR010297">
    <property type="entry name" value="DUF900_hydrolase"/>
</dbReference>
<organism evidence="2 3">
    <name type="scientific">Myxacorys almedinensis A</name>
    <dbReference type="NCBI Taxonomy" id="2690445"/>
    <lineage>
        <taxon>Bacteria</taxon>
        <taxon>Bacillati</taxon>
        <taxon>Cyanobacteriota</taxon>
        <taxon>Cyanophyceae</taxon>
        <taxon>Leptolyngbyales</taxon>
        <taxon>Leptolyngbyaceae</taxon>
        <taxon>Myxacorys</taxon>
        <taxon>Myxacorys almedinensis</taxon>
    </lineage>
</organism>
<keyword evidence="3" id="KW-1185">Reference proteome</keyword>
<keyword evidence="1" id="KW-0812">Transmembrane</keyword>
<sequence length="545" mass="61611">MSNHLLTIRSLNVQDGICPGYLVTSTAPINVEDRIEEDILTEPRVLINDIAQHLRDHADDAEILVLTHGYNTDCNGANTWYVTACEYLRDKYCDRIPKGLVVVGYRWSSEKFSGDESGSFWHKAMYTLNSIPLIMGVLLAVSIVISLFSVFMTPLRFLLVLTIPIILFIVTLIILRLTVYFRDIWRANHYGVPDLVELVRQLDLAIVENTDHTQPKKGAEYWKNKRIRLSFIGHSMGAFVTTNAVRILSDVFDQDSIGSLSMDTQNKTPSPDIGNVFRLSKLVLIAPDIPVDTIISGRANTLRSSLRRFEEAYLFVNKHDTVLKLASTIANYFSFPAKTREGGYRLGNVFICAKKVQNDLGRRYKTRFGIVNLDTVCSTDIKRPNYLDYLCISRDIPLSRRQDLVSVGGRAIAELFTCFDCTNYTEINRKTGKEVGIVSYGFGRPSKRFGERFSRIFSTKNLDSHGGYIYNDHADLSKRLIYGLACLGFKGCLQAMHPELSNSAATLSQVHALSEVCQERGMQVLLATERYEVDILCEDRDRNGY</sequence>
<reference evidence="2" key="1">
    <citation type="submission" date="2019-12" db="EMBL/GenBank/DDBJ databases">
        <title>High-Quality draft genome sequences of three cyanobacteria isolated from the limestone walls of the Old Cathedral of Coimbra.</title>
        <authorList>
            <person name="Tiago I."/>
            <person name="Soares F."/>
            <person name="Portugal A."/>
        </authorList>
    </citation>
    <scope>NUCLEOTIDE SEQUENCE</scope>
    <source>
        <strain evidence="2">A</strain>
    </source>
</reference>
<dbReference type="AlphaFoldDB" id="A0A8J8CID8"/>
<evidence type="ECO:0000256" key="1">
    <source>
        <dbReference type="SAM" id="Phobius"/>
    </source>
</evidence>
<keyword evidence="1" id="KW-1133">Transmembrane helix</keyword>
<protein>
    <submittedName>
        <fullName evidence="2">Alpha/beta hydrolase</fullName>
    </submittedName>
</protein>
<feature type="transmembrane region" description="Helical" evidence="1">
    <location>
        <begin position="131"/>
        <end position="151"/>
    </location>
</feature>
<proteinExistence type="predicted"/>
<name>A0A8J8CID8_9CYAN</name>
<evidence type="ECO:0000313" key="2">
    <source>
        <dbReference type="EMBL" id="NDJ16386.1"/>
    </source>
</evidence>
<gene>
    <name evidence="2" type="ORF">GS601_03610</name>
</gene>
<dbReference type="Pfam" id="PF05990">
    <property type="entry name" value="DUF900"/>
    <property type="match status" value="1"/>
</dbReference>
<accession>A0A8J8CID8</accession>
<dbReference type="Proteomes" id="UP000646053">
    <property type="component" value="Unassembled WGS sequence"/>
</dbReference>
<keyword evidence="1" id="KW-0472">Membrane</keyword>